<evidence type="ECO:0000313" key="3">
    <source>
        <dbReference type="Proteomes" id="UP001597191"/>
    </source>
</evidence>
<evidence type="ECO:0000313" key="2">
    <source>
        <dbReference type="EMBL" id="MFD1410869.1"/>
    </source>
</evidence>
<organism evidence="2 3">
    <name type="scientific">Lapidilactobacillus gannanensis</name>
    <dbReference type="NCBI Taxonomy" id="2486002"/>
    <lineage>
        <taxon>Bacteria</taxon>
        <taxon>Bacillati</taxon>
        <taxon>Bacillota</taxon>
        <taxon>Bacilli</taxon>
        <taxon>Lactobacillales</taxon>
        <taxon>Lactobacillaceae</taxon>
        <taxon>Lapidilactobacillus</taxon>
    </lineage>
</organism>
<accession>A0ABW4BLQ6</accession>
<feature type="transmembrane region" description="Helical" evidence="1">
    <location>
        <begin position="21"/>
        <end position="43"/>
    </location>
</feature>
<feature type="transmembrane region" description="Helical" evidence="1">
    <location>
        <begin position="139"/>
        <end position="159"/>
    </location>
</feature>
<gene>
    <name evidence="2" type="ORF">ACFQ4R_04475</name>
</gene>
<evidence type="ECO:0008006" key="4">
    <source>
        <dbReference type="Google" id="ProtNLM"/>
    </source>
</evidence>
<protein>
    <recommendedName>
        <fullName evidence="4">MFS transporter</fullName>
    </recommendedName>
</protein>
<keyword evidence="1" id="KW-0472">Membrane</keyword>
<proteinExistence type="predicted"/>
<dbReference type="RefSeq" id="WP_164509273.1">
    <property type="nucleotide sequence ID" value="NZ_JBHTOH010000026.1"/>
</dbReference>
<feature type="transmembrane region" description="Helical" evidence="1">
    <location>
        <begin position="437"/>
        <end position="455"/>
    </location>
</feature>
<feature type="transmembrane region" description="Helical" evidence="1">
    <location>
        <begin position="82"/>
        <end position="101"/>
    </location>
</feature>
<feature type="transmembrane region" description="Helical" evidence="1">
    <location>
        <begin position="297"/>
        <end position="317"/>
    </location>
</feature>
<feature type="transmembrane region" description="Helical" evidence="1">
    <location>
        <begin position="165"/>
        <end position="185"/>
    </location>
</feature>
<feature type="transmembrane region" description="Helical" evidence="1">
    <location>
        <begin position="387"/>
        <end position="407"/>
    </location>
</feature>
<feature type="transmembrane region" description="Helical" evidence="1">
    <location>
        <begin position="270"/>
        <end position="291"/>
    </location>
</feature>
<sequence>MGNIILTNRQQLQQRWAPFSSLFLSITSFTVNILPYLLLPQLILRQNVVILNALPFVLFYTFRRTVLFLFRGYHPRAERLMMIGLIAGTLGSLCGLFGGWLPIFWDLAGVGIGIASALLPPAIRVFGQRQKQQTPAKKIRFDALYQYGALLLLMLLIQLAGGNHISWSFAGMTLYLLLGCLGFWVSSLRQPWTPIHFHNPKRITVNFILTAAIFVGLINLRMTRNEGTITSLLHGLIFLAIILPIGLAIFSWRMARGNSRITWTIRARGFLRGMCIDFVAVYGTIYCFVLLGSAFYVWVILMYVVAMAIGAPLLSFLAKKIPAISRANLTLLLLVLGLILTFWQPLYLVGILCLRIVVGELNREVITELDAETPLIPDEEYLVAPRLLSLGGLTLQMVLWLIMISVANQQQFKVASLLTSYAHKTVAANFTSLISTTHGWLVLVMLLATTIVYLIDRHHRATK</sequence>
<dbReference type="EMBL" id="JBHTOH010000026">
    <property type="protein sequence ID" value="MFD1410869.1"/>
    <property type="molecule type" value="Genomic_DNA"/>
</dbReference>
<dbReference type="Proteomes" id="UP001597191">
    <property type="component" value="Unassembled WGS sequence"/>
</dbReference>
<reference evidence="3" key="1">
    <citation type="journal article" date="2019" name="Int. J. Syst. Evol. Microbiol.">
        <title>The Global Catalogue of Microorganisms (GCM) 10K type strain sequencing project: providing services to taxonomists for standard genome sequencing and annotation.</title>
        <authorList>
            <consortium name="The Broad Institute Genomics Platform"/>
            <consortium name="The Broad Institute Genome Sequencing Center for Infectious Disease"/>
            <person name="Wu L."/>
            <person name="Ma J."/>
        </authorList>
    </citation>
    <scope>NUCLEOTIDE SEQUENCE [LARGE SCALE GENOMIC DNA]</scope>
    <source>
        <strain evidence="3">CCM 8937</strain>
    </source>
</reference>
<feature type="transmembrane region" description="Helical" evidence="1">
    <location>
        <begin position="228"/>
        <end position="250"/>
    </location>
</feature>
<feature type="transmembrane region" description="Helical" evidence="1">
    <location>
        <begin position="329"/>
        <end position="358"/>
    </location>
</feature>
<feature type="transmembrane region" description="Helical" evidence="1">
    <location>
        <begin position="107"/>
        <end position="127"/>
    </location>
</feature>
<evidence type="ECO:0000256" key="1">
    <source>
        <dbReference type="SAM" id="Phobius"/>
    </source>
</evidence>
<name>A0ABW4BLQ6_9LACO</name>
<keyword evidence="3" id="KW-1185">Reference proteome</keyword>
<feature type="transmembrane region" description="Helical" evidence="1">
    <location>
        <begin position="205"/>
        <end position="222"/>
    </location>
</feature>
<keyword evidence="1" id="KW-1133">Transmembrane helix</keyword>
<comment type="caution">
    <text evidence="2">The sequence shown here is derived from an EMBL/GenBank/DDBJ whole genome shotgun (WGS) entry which is preliminary data.</text>
</comment>
<feature type="transmembrane region" description="Helical" evidence="1">
    <location>
        <begin position="49"/>
        <end position="70"/>
    </location>
</feature>
<keyword evidence="1" id="KW-0812">Transmembrane</keyword>